<proteinExistence type="predicted"/>
<sequence length="169" mass="18136">MFTADAPAEFADLALAFDPVTRRGDLALTEAGELVIDYTPATSMMLSAGLDRRANPDDTLPTGTDFFSAARGAFGLRRGALADALDGEGRRTGTRLWLLDREKQDDGPLNPDQTRARALAYLAEAFAWSEVELAEAAVITAEWLRPGVLGWTARVRDVVLRGSVQGGAV</sequence>
<dbReference type="RefSeq" id="WP_334252429.1">
    <property type="nucleotide sequence ID" value="NZ_JBAKBE010000011.1"/>
</dbReference>
<dbReference type="InterPro" id="IPR010877">
    <property type="entry name" value="Phage_Mu_Gp46"/>
</dbReference>
<protein>
    <submittedName>
        <fullName evidence="1">Phage GP46 family protein</fullName>
    </submittedName>
</protein>
<keyword evidence="2" id="KW-1185">Reference proteome</keyword>
<evidence type="ECO:0000313" key="1">
    <source>
        <dbReference type="EMBL" id="MEH0098017.1"/>
    </source>
</evidence>
<accession>A0ABU7ZS17</accession>
<gene>
    <name evidence="1" type="ORF">V6L76_17275</name>
</gene>
<reference evidence="1 2" key="1">
    <citation type="submission" date="2024-02" db="EMBL/GenBank/DDBJ databases">
        <title>A new putative Pannonibacter species isolated from two cases of bloodstream infections in paediatric patients.</title>
        <authorList>
            <person name="Castellana S."/>
            <person name="De Laurentiis V."/>
            <person name="Grassi M."/>
            <person name="De Leonardis F."/>
            <person name="Mosca A."/>
            <person name="De Carlo C."/>
            <person name="Sparapano E."/>
            <person name="Ronga L."/>
            <person name="Santacroce L."/>
            <person name="Chironna M."/>
            <person name="De Robertis A."/>
            <person name="Bianco A."/>
            <person name="Del Sambro L."/>
            <person name="Capozzi L."/>
            <person name="Parisi A."/>
        </authorList>
    </citation>
    <scope>NUCLEOTIDE SEQUENCE [LARGE SCALE GENOMIC DNA]</scope>
    <source>
        <strain evidence="1 2">Pt2</strain>
    </source>
</reference>
<organism evidence="1 2">
    <name type="scientific">Pannonibacter anstelovis</name>
    <dbReference type="NCBI Taxonomy" id="3121537"/>
    <lineage>
        <taxon>Bacteria</taxon>
        <taxon>Pseudomonadati</taxon>
        <taxon>Pseudomonadota</taxon>
        <taxon>Alphaproteobacteria</taxon>
        <taxon>Hyphomicrobiales</taxon>
        <taxon>Stappiaceae</taxon>
        <taxon>Pannonibacter</taxon>
    </lineage>
</organism>
<dbReference type="Pfam" id="PF07409">
    <property type="entry name" value="GP46"/>
    <property type="match status" value="1"/>
</dbReference>
<comment type="caution">
    <text evidence="1">The sequence shown here is derived from an EMBL/GenBank/DDBJ whole genome shotgun (WGS) entry which is preliminary data.</text>
</comment>
<evidence type="ECO:0000313" key="2">
    <source>
        <dbReference type="Proteomes" id="UP001380822"/>
    </source>
</evidence>
<name>A0ABU7ZS17_9HYPH</name>
<dbReference type="Proteomes" id="UP001380822">
    <property type="component" value="Unassembled WGS sequence"/>
</dbReference>
<dbReference type="EMBL" id="JBAKBE010000011">
    <property type="protein sequence ID" value="MEH0098017.1"/>
    <property type="molecule type" value="Genomic_DNA"/>
</dbReference>